<evidence type="ECO:0000313" key="2">
    <source>
        <dbReference type="Proteomes" id="UP001501243"/>
    </source>
</evidence>
<dbReference type="EMBL" id="BAABGQ010000016">
    <property type="protein sequence ID" value="GAA4509252.1"/>
    <property type="molecule type" value="Genomic_DNA"/>
</dbReference>
<protein>
    <submittedName>
        <fullName evidence="1">Uncharacterized protein</fullName>
    </submittedName>
</protein>
<sequence>MDESRLLAEQRDRNLYQRLKVKQAPFFVQNQAVQQALRAVEEVHSLPPLETERYKKVESSFRNQAAFGQIDAQSKRETGHILLTFKRDIAPEQLGLTILHELGHLIDLLFFEPVNVLTHSDITKNELEPVLSAAQSTRAWQQYQGRLNLDSFDDDALYLSRPEEIWARAYAQYIAEKSGNENLLAAVKEQATTAYSQLPEHWSTTDFMPIRQAIDTLFQTKGWLR</sequence>
<name>A0ABP8QTC8_9BACT</name>
<dbReference type="InterPro" id="IPR024079">
    <property type="entry name" value="MetalloPept_cat_dom_sf"/>
</dbReference>
<comment type="caution">
    <text evidence="1">The sequence shown here is derived from an EMBL/GenBank/DDBJ whole genome shotgun (WGS) entry which is preliminary data.</text>
</comment>
<accession>A0ABP8QTC8</accession>
<organism evidence="1 2">
    <name type="scientific">Hymenobacter ginsengisoli</name>
    <dbReference type="NCBI Taxonomy" id="1051626"/>
    <lineage>
        <taxon>Bacteria</taxon>
        <taxon>Pseudomonadati</taxon>
        <taxon>Bacteroidota</taxon>
        <taxon>Cytophagia</taxon>
        <taxon>Cytophagales</taxon>
        <taxon>Hymenobacteraceae</taxon>
        <taxon>Hymenobacter</taxon>
    </lineage>
</organism>
<reference evidence="2" key="1">
    <citation type="journal article" date="2019" name="Int. J. Syst. Evol. Microbiol.">
        <title>The Global Catalogue of Microorganisms (GCM) 10K type strain sequencing project: providing services to taxonomists for standard genome sequencing and annotation.</title>
        <authorList>
            <consortium name="The Broad Institute Genomics Platform"/>
            <consortium name="The Broad Institute Genome Sequencing Center for Infectious Disease"/>
            <person name="Wu L."/>
            <person name="Ma J."/>
        </authorList>
    </citation>
    <scope>NUCLEOTIDE SEQUENCE [LARGE SCALE GENOMIC DNA]</scope>
    <source>
        <strain evidence="2">JCM 17841</strain>
    </source>
</reference>
<keyword evidence="2" id="KW-1185">Reference proteome</keyword>
<evidence type="ECO:0000313" key="1">
    <source>
        <dbReference type="EMBL" id="GAA4509252.1"/>
    </source>
</evidence>
<proteinExistence type="predicted"/>
<gene>
    <name evidence="1" type="ORF">GCM10023172_42480</name>
</gene>
<dbReference type="Gene3D" id="3.40.390.10">
    <property type="entry name" value="Collagenase (Catalytic Domain)"/>
    <property type="match status" value="1"/>
</dbReference>
<dbReference type="Proteomes" id="UP001501243">
    <property type="component" value="Unassembled WGS sequence"/>
</dbReference>